<reference evidence="4 5" key="1">
    <citation type="submission" date="2016-10" db="EMBL/GenBank/DDBJ databases">
        <authorList>
            <person name="de Groot N.N."/>
        </authorList>
    </citation>
    <scope>NUCLEOTIDE SEQUENCE [LARGE SCALE GENOMIC DNA]</scope>
    <source>
        <strain evidence="4 5">DSM 45317</strain>
    </source>
</reference>
<evidence type="ECO:0000313" key="4">
    <source>
        <dbReference type="EMBL" id="SFL31697.1"/>
    </source>
</evidence>
<dbReference type="PANTHER" id="PTHR48081">
    <property type="entry name" value="AB HYDROLASE SUPERFAMILY PROTEIN C4A8.06C"/>
    <property type="match status" value="1"/>
</dbReference>
<dbReference type="OrthoDB" id="9803828at2"/>
<evidence type="ECO:0000313" key="5">
    <source>
        <dbReference type="Proteomes" id="UP000199152"/>
    </source>
</evidence>
<accession>A0A1I4GQN7</accession>
<dbReference type="InterPro" id="IPR029058">
    <property type="entry name" value="AB_hydrolase_fold"/>
</dbReference>
<dbReference type="RefSeq" id="WP_091326143.1">
    <property type="nucleotide sequence ID" value="NZ_FOSW01000009.1"/>
</dbReference>
<organism evidence="4 5">
    <name type="scientific">Geodermatophilus ruber</name>
    <dbReference type="NCBI Taxonomy" id="504800"/>
    <lineage>
        <taxon>Bacteria</taxon>
        <taxon>Bacillati</taxon>
        <taxon>Actinomycetota</taxon>
        <taxon>Actinomycetes</taxon>
        <taxon>Geodermatophilales</taxon>
        <taxon>Geodermatophilaceae</taxon>
        <taxon>Geodermatophilus</taxon>
    </lineage>
</organism>
<dbReference type="Pfam" id="PF20434">
    <property type="entry name" value="BD-FAE"/>
    <property type="match status" value="1"/>
</dbReference>
<gene>
    <name evidence="4" type="ORF">SAMN04488085_109105</name>
</gene>
<feature type="compositionally biased region" description="Basic residues" evidence="2">
    <location>
        <begin position="137"/>
        <end position="157"/>
    </location>
</feature>
<dbReference type="AlphaFoldDB" id="A0A1I4GQN7"/>
<dbReference type="InterPro" id="IPR049492">
    <property type="entry name" value="BD-FAE-like_dom"/>
</dbReference>
<dbReference type="SUPFAM" id="SSF53474">
    <property type="entry name" value="alpha/beta-Hydrolases"/>
    <property type="match status" value="1"/>
</dbReference>
<keyword evidence="1 4" id="KW-0378">Hydrolase</keyword>
<feature type="region of interest" description="Disordered" evidence="2">
    <location>
        <begin position="122"/>
        <end position="163"/>
    </location>
</feature>
<evidence type="ECO:0000256" key="2">
    <source>
        <dbReference type="SAM" id="MobiDB-lite"/>
    </source>
</evidence>
<dbReference type="EMBL" id="FOSW01000009">
    <property type="protein sequence ID" value="SFL31697.1"/>
    <property type="molecule type" value="Genomic_DNA"/>
</dbReference>
<dbReference type="InterPro" id="IPR050300">
    <property type="entry name" value="GDXG_lipolytic_enzyme"/>
</dbReference>
<protein>
    <submittedName>
        <fullName evidence="4">Alpha/beta hydrolase fold</fullName>
    </submittedName>
</protein>
<feature type="domain" description="BD-FAE-like" evidence="3">
    <location>
        <begin position="41"/>
        <end position="134"/>
    </location>
</feature>
<dbReference type="STRING" id="504800.SAMN04488085_109105"/>
<dbReference type="InParanoid" id="A0A1I4GQN7"/>
<dbReference type="PANTHER" id="PTHR48081:SF13">
    <property type="entry name" value="ALPHA_BETA HYDROLASE"/>
    <property type="match status" value="1"/>
</dbReference>
<dbReference type="Gene3D" id="3.40.50.1820">
    <property type="entry name" value="alpha/beta hydrolase"/>
    <property type="match status" value="1"/>
</dbReference>
<keyword evidence="5" id="KW-1185">Reference proteome</keyword>
<dbReference type="Proteomes" id="UP000199152">
    <property type="component" value="Unassembled WGS sequence"/>
</dbReference>
<evidence type="ECO:0000256" key="1">
    <source>
        <dbReference type="ARBA" id="ARBA00022801"/>
    </source>
</evidence>
<dbReference type="GO" id="GO:0016787">
    <property type="term" value="F:hydrolase activity"/>
    <property type="evidence" value="ECO:0007669"/>
    <property type="project" value="UniProtKB-KW"/>
</dbReference>
<name>A0A1I4GQN7_9ACTN</name>
<evidence type="ECO:0000259" key="3">
    <source>
        <dbReference type="Pfam" id="PF20434"/>
    </source>
</evidence>
<proteinExistence type="predicted"/>
<sequence length="163" mass="17579">MTTSRAPGTALQDGGGETTAEGVTVHRDVVYATVDGLDLRLDLYLPDMRPAPACVWLHGGGWMRGSRTDRAEQRLVPMARSRVAVAAVQCRLSGQATFPAPLDDARAAVRWLRAHAAELIPDGRPAGTAGLSSGPARPRRRGPAARRSRWRHRRSRRGAGTGR</sequence>